<sequence>MLSVPAVASRAARSVATFSLHLHSRRLATQVPAKTGSSSSQTTSEDGSLRPHLQIPVNPNHGLYAFFRRKEIDGKTFYDTVESADMTGDKSGRSWTAAELRRKSFKDLHTLWYVVLRERNLLATQQAEARRLGANEQALGLWAKSFRCRKTMARIKYVINERRVAYEGALKIFNKRHEKLLRNQKPAPVVRLSEEEEARLAQRALSQEKSMRQQAHIDDIVTRSFLEPEVAQQKA</sequence>
<feature type="region of interest" description="Disordered" evidence="8">
    <location>
        <begin position="29"/>
        <end position="55"/>
    </location>
</feature>
<evidence type="ECO:0000256" key="5">
    <source>
        <dbReference type="ARBA" id="ARBA00023274"/>
    </source>
</evidence>
<dbReference type="EMBL" id="AYKW01000069">
    <property type="protein sequence ID" value="PIL22536.1"/>
    <property type="molecule type" value="Genomic_DNA"/>
</dbReference>
<dbReference type="GO" id="GO:0032543">
    <property type="term" value="P:mitochondrial translation"/>
    <property type="evidence" value="ECO:0007669"/>
    <property type="project" value="TreeGrafter"/>
</dbReference>
<reference evidence="9 10" key="1">
    <citation type="journal article" date="2015" name="Sci. Rep.">
        <title>Chromosome-level genome map provides insights into diverse defense mechanisms in the medicinal fungus Ganoderma sinense.</title>
        <authorList>
            <person name="Zhu Y."/>
            <person name="Xu J."/>
            <person name="Sun C."/>
            <person name="Zhou S."/>
            <person name="Xu H."/>
            <person name="Nelson D.R."/>
            <person name="Qian J."/>
            <person name="Song J."/>
            <person name="Luo H."/>
            <person name="Xiang L."/>
            <person name="Li Y."/>
            <person name="Xu Z."/>
            <person name="Ji A."/>
            <person name="Wang L."/>
            <person name="Lu S."/>
            <person name="Hayward A."/>
            <person name="Sun W."/>
            <person name="Li X."/>
            <person name="Schwartz D.C."/>
            <person name="Wang Y."/>
            <person name="Chen S."/>
        </authorList>
    </citation>
    <scope>NUCLEOTIDE SEQUENCE [LARGE SCALE GENOMIC DNA]</scope>
    <source>
        <strain evidence="9 10">ZZ0214-1</strain>
    </source>
</reference>
<evidence type="ECO:0000256" key="4">
    <source>
        <dbReference type="ARBA" id="ARBA00023128"/>
    </source>
</evidence>
<feature type="compositionally biased region" description="Low complexity" evidence="8">
    <location>
        <begin position="35"/>
        <end position="44"/>
    </location>
</feature>
<dbReference type="AlphaFoldDB" id="A0A2G8RLZ4"/>
<evidence type="ECO:0000313" key="10">
    <source>
        <dbReference type="Proteomes" id="UP000230002"/>
    </source>
</evidence>
<keyword evidence="5" id="KW-0687">Ribonucleoprotein</keyword>
<comment type="subcellular location">
    <subcellularLocation>
        <location evidence="1">Mitochondrion</location>
    </subcellularLocation>
</comment>
<evidence type="ECO:0000313" key="9">
    <source>
        <dbReference type="EMBL" id="PIL22536.1"/>
    </source>
</evidence>
<comment type="similarity">
    <text evidence="2">Belongs to the universal ribosomal protein uL29 family.</text>
</comment>
<dbReference type="SUPFAM" id="SSF46561">
    <property type="entry name" value="Ribosomal protein L29 (L29p)"/>
    <property type="match status" value="1"/>
</dbReference>
<proteinExistence type="inferred from homology"/>
<dbReference type="Gene3D" id="6.10.330.20">
    <property type="match status" value="1"/>
</dbReference>
<accession>A0A2G8RLZ4</accession>
<dbReference type="Proteomes" id="UP000230002">
    <property type="component" value="Unassembled WGS sequence"/>
</dbReference>
<dbReference type="GO" id="GO:0003735">
    <property type="term" value="F:structural constituent of ribosome"/>
    <property type="evidence" value="ECO:0007669"/>
    <property type="project" value="InterPro"/>
</dbReference>
<gene>
    <name evidence="9" type="ORF">GSI_15225</name>
</gene>
<evidence type="ECO:0000256" key="7">
    <source>
        <dbReference type="ARBA" id="ARBA00035399"/>
    </source>
</evidence>
<dbReference type="Pfam" id="PF06984">
    <property type="entry name" value="MRP-L47"/>
    <property type="match status" value="1"/>
</dbReference>
<evidence type="ECO:0000256" key="8">
    <source>
        <dbReference type="SAM" id="MobiDB-lite"/>
    </source>
</evidence>
<dbReference type="PANTHER" id="PTHR21183:SF18">
    <property type="entry name" value="LARGE RIBOSOMAL SUBUNIT PROTEIN UL29M"/>
    <property type="match status" value="1"/>
</dbReference>
<dbReference type="OrthoDB" id="270763at2759"/>
<evidence type="ECO:0000256" key="2">
    <source>
        <dbReference type="ARBA" id="ARBA00009254"/>
    </source>
</evidence>
<name>A0A2G8RLZ4_9APHY</name>
<dbReference type="InterPro" id="IPR036049">
    <property type="entry name" value="Ribosomal_uL29_sf"/>
</dbReference>
<dbReference type="GO" id="GO:0005762">
    <property type="term" value="C:mitochondrial large ribosomal subunit"/>
    <property type="evidence" value="ECO:0007669"/>
    <property type="project" value="TreeGrafter"/>
</dbReference>
<evidence type="ECO:0000256" key="3">
    <source>
        <dbReference type="ARBA" id="ARBA00022980"/>
    </source>
</evidence>
<comment type="caution">
    <text evidence="9">The sequence shown here is derived from an EMBL/GenBank/DDBJ whole genome shotgun (WGS) entry which is preliminary data.</text>
</comment>
<evidence type="ECO:0000256" key="6">
    <source>
        <dbReference type="ARBA" id="ARBA00035289"/>
    </source>
</evidence>
<evidence type="ECO:0000256" key="1">
    <source>
        <dbReference type="ARBA" id="ARBA00004173"/>
    </source>
</evidence>
<dbReference type="InterPro" id="IPR038340">
    <property type="entry name" value="MRP-L47_sf"/>
</dbReference>
<keyword evidence="4" id="KW-0496">Mitochondrion</keyword>
<dbReference type="STRING" id="1077348.A0A2G8RLZ4"/>
<keyword evidence="10" id="KW-1185">Reference proteome</keyword>
<dbReference type="InterPro" id="IPR010729">
    <property type="entry name" value="Ribosomal_uL29_mit"/>
</dbReference>
<protein>
    <recommendedName>
        <fullName evidence="6">Large ribosomal subunit protein uL29m</fullName>
    </recommendedName>
    <alternativeName>
        <fullName evidence="7">54S ribosomal protein L4, mitochondrial</fullName>
    </alternativeName>
</protein>
<dbReference type="PANTHER" id="PTHR21183">
    <property type="entry name" value="RIBOSOMAL PROTEIN L47, MITOCHONDRIAL-RELATED"/>
    <property type="match status" value="1"/>
</dbReference>
<keyword evidence="3" id="KW-0689">Ribosomal protein</keyword>
<organism evidence="9 10">
    <name type="scientific">Ganoderma sinense ZZ0214-1</name>
    <dbReference type="NCBI Taxonomy" id="1077348"/>
    <lineage>
        <taxon>Eukaryota</taxon>
        <taxon>Fungi</taxon>
        <taxon>Dikarya</taxon>
        <taxon>Basidiomycota</taxon>
        <taxon>Agaricomycotina</taxon>
        <taxon>Agaricomycetes</taxon>
        <taxon>Polyporales</taxon>
        <taxon>Polyporaceae</taxon>
        <taxon>Ganoderma</taxon>
    </lineage>
</organism>